<feature type="region of interest" description="Disordered" evidence="2">
    <location>
        <begin position="793"/>
        <end position="857"/>
    </location>
</feature>
<organism evidence="3 4">
    <name type="scientific">Thalassiosira pseudonana</name>
    <name type="common">Marine diatom</name>
    <name type="synonym">Cyclotella nana</name>
    <dbReference type="NCBI Taxonomy" id="35128"/>
    <lineage>
        <taxon>Eukaryota</taxon>
        <taxon>Sar</taxon>
        <taxon>Stramenopiles</taxon>
        <taxon>Ochrophyta</taxon>
        <taxon>Bacillariophyta</taxon>
        <taxon>Coscinodiscophyceae</taxon>
        <taxon>Thalassiosirophycidae</taxon>
        <taxon>Thalassiosirales</taxon>
        <taxon>Thalassiosiraceae</taxon>
        <taxon>Thalassiosira</taxon>
    </lineage>
</organism>
<dbReference type="Proteomes" id="UP000001449">
    <property type="component" value="Chromosome 3"/>
</dbReference>
<feature type="region of interest" description="Disordered" evidence="2">
    <location>
        <begin position="359"/>
        <end position="381"/>
    </location>
</feature>
<proteinExistence type="predicted"/>
<dbReference type="HOGENOM" id="CLU_245494_0_0_1"/>
<feature type="region of interest" description="Disordered" evidence="2">
    <location>
        <begin position="124"/>
        <end position="157"/>
    </location>
</feature>
<gene>
    <name evidence="3" type="ORF">THAPSDRAFT_21983</name>
</gene>
<feature type="region of interest" description="Disordered" evidence="2">
    <location>
        <begin position="1"/>
        <end position="49"/>
    </location>
</feature>
<feature type="region of interest" description="Disordered" evidence="2">
    <location>
        <begin position="59"/>
        <end position="78"/>
    </location>
</feature>
<feature type="compositionally biased region" description="Low complexity" evidence="2">
    <location>
        <begin position="241"/>
        <end position="253"/>
    </location>
</feature>
<feature type="region of interest" description="Disordered" evidence="2">
    <location>
        <begin position="1510"/>
        <end position="1531"/>
    </location>
</feature>
<evidence type="ECO:0000313" key="3">
    <source>
        <dbReference type="EMBL" id="EED94480.1"/>
    </source>
</evidence>
<feature type="compositionally biased region" description="Basic and acidic residues" evidence="2">
    <location>
        <begin position="1513"/>
        <end position="1524"/>
    </location>
</feature>
<dbReference type="InParanoid" id="B8BW99"/>
<evidence type="ECO:0000256" key="2">
    <source>
        <dbReference type="SAM" id="MobiDB-lite"/>
    </source>
</evidence>
<reference evidence="3 4" key="2">
    <citation type="journal article" date="2008" name="Nature">
        <title>The Phaeodactylum genome reveals the evolutionary history of diatom genomes.</title>
        <authorList>
            <person name="Bowler C."/>
            <person name="Allen A.E."/>
            <person name="Badger J.H."/>
            <person name="Grimwood J."/>
            <person name="Jabbari K."/>
            <person name="Kuo A."/>
            <person name="Maheswari U."/>
            <person name="Martens C."/>
            <person name="Maumus F."/>
            <person name="Otillar R.P."/>
            <person name="Rayko E."/>
            <person name="Salamov A."/>
            <person name="Vandepoele K."/>
            <person name="Beszteri B."/>
            <person name="Gruber A."/>
            <person name="Heijde M."/>
            <person name="Katinka M."/>
            <person name="Mock T."/>
            <person name="Valentin K."/>
            <person name="Verret F."/>
            <person name="Berges J.A."/>
            <person name="Brownlee C."/>
            <person name="Cadoret J.P."/>
            <person name="Chiovitti A."/>
            <person name="Choi C.J."/>
            <person name="Coesel S."/>
            <person name="De Martino A."/>
            <person name="Detter J.C."/>
            <person name="Durkin C."/>
            <person name="Falciatore A."/>
            <person name="Fournet J."/>
            <person name="Haruta M."/>
            <person name="Huysman M.J."/>
            <person name="Jenkins B.D."/>
            <person name="Jiroutova K."/>
            <person name="Jorgensen R.E."/>
            <person name="Joubert Y."/>
            <person name="Kaplan A."/>
            <person name="Kroger N."/>
            <person name="Kroth P.G."/>
            <person name="La Roche J."/>
            <person name="Lindquist E."/>
            <person name="Lommer M."/>
            <person name="Martin-Jezequel V."/>
            <person name="Lopez P.J."/>
            <person name="Lucas S."/>
            <person name="Mangogna M."/>
            <person name="McGinnis K."/>
            <person name="Medlin L.K."/>
            <person name="Montsant A."/>
            <person name="Oudot-Le Secq M.P."/>
            <person name="Napoli C."/>
            <person name="Obornik M."/>
            <person name="Parker M.S."/>
            <person name="Petit J.L."/>
            <person name="Porcel B.M."/>
            <person name="Poulsen N."/>
            <person name="Robison M."/>
            <person name="Rychlewski L."/>
            <person name="Rynearson T.A."/>
            <person name="Schmutz J."/>
            <person name="Shapiro H."/>
            <person name="Siaut M."/>
            <person name="Stanley M."/>
            <person name="Sussman M.R."/>
            <person name="Taylor A.R."/>
            <person name="Vardi A."/>
            <person name="von Dassow P."/>
            <person name="Vyverman W."/>
            <person name="Willis A."/>
            <person name="Wyrwicz L.S."/>
            <person name="Rokhsar D.S."/>
            <person name="Weissenbach J."/>
            <person name="Armbrust E.V."/>
            <person name="Green B.R."/>
            <person name="Van de Peer Y."/>
            <person name="Grigoriev I.V."/>
        </authorList>
    </citation>
    <scope>NUCLEOTIDE SEQUENCE [LARGE SCALE GENOMIC DNA]</scope>
    <source>
        <strain evidence="3 4">CCMP1335</strain>
    </source>
</reference>
<name>B8BW99_THAPS</name>
<feature type="compositionally biased region" description="Low complexity" evidence="2">
    <location>
        <begin position="824"/>
        <end position="835"/>
    </location>
</feature>
<feature type="region of interest" description="Disordered" evidence="2">
    <location>
        <begin position="1145"/>
        <end position="1219"/>
    </location>
</feature>
<feature type="compositionally biased region" description="Pro residues" evidence="2">
    <location>
        <begin position="836"/>
        <end position="848"/>
    </location>
</feature>
<feature type="region of interest" description="Disordered" evidence="2">
    <location>
        <begin position="416"/>
        <end position="481"/>
    </location>
</feature>
<feature type="compositionally biased region" description="Low complexity" evidence="2">
    <location>
        <begin position="1"/>
        <end position="29"/>
    </location>
</feature>
<evidence type="ECO:0008006" key="5">
    <source>
        <dbReference type="Google" id="ProtNLM"/>
    </source>
</evidence>
<dbReference type="RefSeq" id="XP_002289044.1">
    <property type="nucleotide sequence ID" value="XM_002289008.1"/>
</dbReference>
<dbReference type="KEGG" id="tps:THAPSDRAFT_21983"/>
<feature type="compositionally biased region" description="Pro residues" evidence="2">
    <location>
        <begin position="331"/>
        <end position="341"/>
    </location>
</feature>
<keyword evidence="4" id="KW-1185">Reference proteome</keyword>
<dbReference type="PANTHER" id="PTHR47849:SF8">
    <property type="entry name" value="LECTIN"/>
    <property type="match status" value="1"/>
</dbReference>
<dbReference type="PaxDb" id="35128-Thaps21983"/>
<feature type="compositionally biased region" description="Basic and acidic residues" evidence="2">
    <location>
        <begin position="298"/>
        <end position="311"/>
    </location>
</feature>
<dbReference type="PANTHER" id="PTHR47849">
    <property type="entry name" value="CHITIN-BINDING LECTIN 1"/>
    <property type="match status" value="1"/>
</dbReference>
<sequence>MAPLSDPNSPRSPSSSSSGGSNNSGDPSSAPFHSRSTRRPTYYQPSVHQFTCRGAYHQLDQRDRKTSTSPSSGDPTADLEAALRDTYVCNGIETRLRHVADYPLARSKEEAIKWFEGSPLGTEVYAKPGDARSNNQRYNKNKQNKSHHGKDSRKDDNEVILHEEFSSYGTTNVNVLTIQEIPVLSANEAHRQIMDDPFGGFGSIAPSGMLNPFGSIFGGFFGGGGGALEQGGEGDATPNNSWMRGSRSVSSSTRTHRDEQGKRIVTTVTKTTIVDGEGKRRTETETIIRHLDEGGRVETKKVVHTDGEEKKKRNANNQSIGKGATNANRSMPPPAQAIPVTPPQIAVISTDLRLGLSIRNCASTDPDNPNERPKLTNNPNAGWRKTEFLFRLGRFIPPFMVVSQYYEDKEEEEKRRQQAQKEYDEKRQRQKKNRWDKSVDRANKTSSKNSTSEESAGGTNDGTSGNDNKTNTKIPFPTLPEGVDTSKAKYYLQRIDSQMDKNIDMMKLILSEIIKPEFPRKVYACGEKIIDNLGPTAERTGKLMKDVVTMWIGWEGWGDSSGDGGRDGGSRRNMTRKQSIDAMKQQSLCTESSPKSTVRRKRARPSSSSCCTTSALLFTAAASLLSLHPTNADYQITWNNGPEDKFFCGLTWDQYDCSTRQNCRSGKSEECEGFSRGETCFRETNCDSKMGGGHDFVEGMWETTIPTFSPSAFVEPPSKSPITLGPTMIPTEVPIGPPPPLDYPSEDATDHWYCGVGIDDANEKCGQHCPTASECPIGQICYFGTTCDARTFAPTPPPTRRPTKKPTPHPTLTPTFSMAPTYEPTDSLHPTLSPTLPQPTTSPTPSPSKRPTSGPLTSIQSQFFCATDWNDAITNCKMRCPSGEDPECPIGEFCFAYTGCQAELGYPDGRPPMKGENVTVVDDDGDEDEAKEDCVDLKVTITPDDWPQETTWTVTNEAGDEVVAGTNDGLSPGEEKVWNECIPKKQCYEFTVKDSGGDGLCCDHGDGSYKFEYNGKEIKSGAAFYDLETTEFGLCGETWEPTGVEASAPSKAPIQKMTTSNVSGGGGGGGGNDGGTRFRCVDKDLLARGYRVQASLCSEFMDCYNEFIDQGDDWFCSDGQECFETSSCGVTEVVEAIEETIPAVSKPATPASRPTEVRPRPVPSAKVPVTAPPVATVVASTSAPSSAQSTNEPSSLRTDEPSSRATSEFPTMTPTTSMPTLGQCDGEPCPQSHFCRSQYGFCGPAATYCNEKSIWNEECSTNGPSPSPTVAKVAFQPEMQKPSGASKPSGGKKPALAKPAVINNSATLPPTEAATGYSTWVIFGSSQNAEPATESPAAPSGFINLSSGSGSIQVITSPPTASTLEMQANSEILDTSSAATDEEDISCTGEPCEEQSWCRSKYGSCGPGQIYCNTNSIWMKSCPPVAPGTRPTKTPTPKPSASFDSQEEEEAVSTPVSSPGMPTLPDLPKPTLPHIHEAAASSFLTQSYAAYDANADISLVEETDGQTATAVASKDEEEKKDVPKKPSSGTTFQSATYLTDSEWADWTISGCSKSIPLNAALAVLSALMLIF</sequence>
<feature type="compositionally biased region" description="Low complexity" evidence="2">
    <location>
        <begin position="444"/>
        <end position="473"/>
    </location>
</feature>
<keyword evidence="1" id="KW-1015">Disulfide bond</keyword>
<feature type="region of interest" description="Disordered" evidence="2">
    <location>
        <begin position="1426"/>
        <end position="1466"/>
    </location>
</feature>
<feature type="region of interest" description="Disordered" evidence="2">
    <location>
        <begin position="559"/>
        <end position="605"/>
    </location>
</feature>
<evidence type="ECO:0000313" key="4">
    <source>
        <dbReference type="Proteomes" id="UP000001449"/>
    </source>
</evidence>
<feature type="region of interest" description="Disordered" evidence="2">
    <location>
        <begin position="298"/>
        <end position="341"/>
    </location>
</feature>
<feature type="region of interest" description="Disordered" evidence="2">
    <location>
        <begin position="231"/>
        <end position="260"/>
    </location>
</feature>
<feature type="compositionally biased region" description="Low complexity" evidence="2">
    <location>
        <begin position="1163"/>
        <end position="1190"/>
    </location>
</feature>
<dbReference type="GeneID" id="7452093"/>
<feature type="compositionally biased region" description="Basic residues" evidence="2">
    <location>
        <begin position="139"/>
        <end position="151"/>
    </location>
</feature>
<accession>B8BW99</accession>
<evidence type="ECO:0000256" key="1">
    <source>
        <dbReference type="ARBA" id="ARBA00023157"/>
    </source>
</evidence>
<protein>
    <recommendedName>
        <fullName evidence="5">Chitin-binding type-1 domain-containing protein</fullName>
    </recommendedName>
</protein>
<reference evidence="3 4" key="1">
    <citation type="journal article" date="2004" name="Science">
        <title>The genome of the diatom Thalassiosira pseudonana: ecology, evolution, and metabolism.</title>
        <authorList>
            <person name="Armbrust E.V."/>
            <person name="Berges J.A."/>
            <person name="Bowler C."/>
            <person name="Green B.R."/>
            <person name="Martinez D."/>
            <person name="Putnam N.H."/>
            <person name="Zhou S."/>
            <person name="Allen A.E."/>
            <person name="Apt K.E."/>
            <person name="Bechner M."/>
            <person name="Brzezinski M.A."/>
            <person name="Chaal B.K."/>
            <person name="Chiovitti A."/>
            <person name="Davis A.K."/>
            <person name="Demarest M.S."/>
            <person name="Detter J.C."/>
            <person name="Glavina T."/>
            <person name="Goodstein D."/>
            <person name="Hadi M.Z."/>
            <person name="Hellsten U."/>
            <person name="Hildebrand M."/>
            <person name="Jenkins B.D."/>
            <person name="Jurka J."/>
            <person name="Kapitonov V.V."/>
            <person name="Kroger N."/>
            <person name="Lau W.W."/>
            <person name="Lane T.W."/>
            <person name="Larimer F.W."/>
            <person name="Lippmeier J.C."/>
            <person name="Lucas S."/>
            <person name="Medina M."/>
            <person name="Montsant A."/>
            <person name="Obornik M."/>
            <person name="Parker M.S."/>
            <person name="Palenik B."/>
            <person name="Pazour G.J."/>
            <person name="Richardson P.M."/>
            <person name="Rynearson T.A."/>
            <person name="Saito M.A."/>
            <person name="Schwartz D.C."/>
            <person name="Thamatrakoln K."/>
            <person name="Valentin K."/>
            <person name="Vardi A."/>
            <person name="Wilkerson F.P."/>
            <person name="Rokhsar D.S."/>
        </authorList>
    </citation>
    <scope>NUCLEOTIDE SEQUENCE [LARGE SCALE GENOMIC DNA]</scope>
    <source>
        <strain evidence="3 4">CCMP1335</strain>
    </source>
</reference>
<feature type="compositionally biased region" description="Low complexity" evidence="2">
    <location>
        <begin position="1210"/>
        <end position="1219"/>
    </location>
</feature>
<dbReference type="EMBL" id="CM000640">
    <property type="protein sequence ID" value="EED94480.1"/>
    <property type="molecule type" value="Genomic_DNA"/>
</dbReference>
<feature type="compositionally biased region" description="Polar residues" evidence="2">
    <location>
        <begin position="584"/>
        <end position="596"/>
    </location>
</feature>
<feature type="compositionally biased region" description="Polar residues" evidence="2">
    <location>
        <begin position="315"/>
        <end position="329"/>
    </location>
</feature>
<feature type="compositionally biased region" description="Basic and acidic residues" evidence="2">
    <location>
        <begin position="416"/>
        <end position="443"/>
    </location>
</feature>